<dbReference type="Proteomes" id="UP000005801">
    <property type="component" value="Unassembled WGS sequence"/>
</dbReference>
<dbReference type="OrthoDB" id="9785673at2"/>
<gene>
    <name evidence="8" type="ORF">PPSIR1_12893</name>
</gene>
<keyword evidence="4" id="KW-0949">S-adenosyl-L-methionine</keyword>
<dbReference type="GO" id="GO:0002938">
    <property type="term" value="P:tRNA guanine ribose methylation"/>
    <property type="evidence" value="ECO:0007669"/>
    <property type="project" value="TreeGrafter"/>
</dbReference>
<dbReference type="InterPro" id="IPR029026">
    <property type="entry name" value="tRNA_m1G_MTases_N"/>
</dbReference>
<dbReference type="Pfam" id="PF00588">
    <property type="entry name" value="SpoU_methylase"/>
    <property type="match status" value="1"/>
</dbReference>
<dbReference type="Gene3D" id="3.40.1280.10">
    <property type="match status" value="1"/>
</dbReference>
<keyword evidence="6" id="KW-0694">RNA-binding</keyword>
<keyword evidence="9" id="KW-1185">Reference proteome</keyword>
<name>A6G083_9BACT</name>
<evidence type="ECO:0000256" key="1">
    <source>
        <dbReference type="ARBA" id="ARBA00022555"/>
    </source>
</evidence>
<feature type="domain" description="tRNA/rRNA methyltransferase SpoU type" evidence="7">
    <location>
        <begin position="45"/>
        <end position="194"/>
    </location>
</feature>
<dbReference type="eggNOG" id="COG0566">
    <property type="taxonomic scope" value="Bacteria"/>
</dbReference>
<evidence type="ECO:0000313" key="8">
    <source>
        <dbReference type="EMBL" id="EDM80780.1"/>
    </source>
</evidence>
<dbReference type="GO" id="GO:0000049">
    <property type="term" value="F:tRNA binding"/>
    <property type="evidence" value="ECO:0007669"/>
    <property type="project" value="UniProtKB-KW"/>
</dbReference>
<protein>
    <submittedName>
        <fullName evidence="8">tRNA/rRNA methyltransferase (SpoU)</fullName>
    </submittedName>
</protein>
<keyword evidence="5" id="KW-0819">tRNA processing</keyword>
<dbReference type="InterPro" id="IPR001537">
    <property type="entry name" value="SpoU_MeTrfase"/>
</dbReference>
<dbReference type="STRING" id="391625.PPSIR1_12893"/>
<dbReference type="InterPro" id="IPR033671">
    <property type="entry name" value="TrmH"/>
</dbReference>
<evidence type="ECO:0000313" key="9">
    <source>
        <dbReference type="Proteomes" id="UP000005801"/>
    </source>
</evidence>
<dbReference type="GO" id="GO:0008173">
    <property type="term" value="F:RNA methyltransferase activity"/>
    <property type="evidence" value="ECO:0007669"/>
    <property type="project" value="InterPro"/>
</dbReference>
<evidence type="ECO:0000256" key="3">
    <source>
        <dbReference type="ARBA" id="ARBA00022679"/>
    </source>
</evidence>
<keyword evidence="3 8" id="KW-0808">Transferase</keyword>
<dbReference type="RefSeq" id="WP_006970132.1">
    <property type="nucleotide sequence ID" value="NZ_ABCS01000008.1"/>
</dbReference>
<dbReference type="SUPFAM" id="SSF75217">
    <property type="entry name" value="alpha/beta knot"/>
    <property type="match status" value="1"/>
</dbReference>
<reference evidence="8 9" key="1">
    <citation type="submission" date="2007-06" db="EMBL/GenBank/DDBJ databases">
        <authorList>
            <person name="Shimkets L."/>
            <person name="Ferriera S."/>
            <person name="Johnson J."/>
            <person name="Kravitz S."/>
            <person name="Beeson K."/>
            <person name="Sutton G."/>
            <person name="Rogers Y.-H."/>
            <person name="Friedman R."/>
            <person name="Frazier M."/>
            <person name="Venter J.C."/>
        </authorList>
    </citation>
    <scope>NUCLEOTIDE SEQUENCE [LARGE SCALE GENOMIC DNA]</scope>
    <source>
        <strain evidence="8 9">SIR-1</strain>
    </source>
</reference>
<evidence type="ECO:0000256" key="4">
    <source>
        <dbReference type="ARBA" id="ARBA00022691"/>
    </source>
</evidence>
<dbReference type="EMBL" id="ABCS01000008">
    <property type="protein sequence ID" value="EDM80780.1"/>
    <property type="molecule type" value="Genomic_DNA"/>
</dbReference>
<accession>A6G083</accession>
<evidence type="ECO:0000256" key="2">
    <source>
        <dbReference type="ARBA" id="ARBA00022603"/>
    </source>
</evidence>
<organism evidence="8 9">
    <name type="scientific">Plesiocystis pacifica SIR-1</name>
    <dbReference type="NCBI Taxonomy" id="391625"/>
    <lineage>
        <taxon>Bacteria</taxon>
        <taxon>Pseudomonadati</taxon>
        <taxon>Myxococcota</taxon>
        <taxon>Polyangia</taxon>
        <taxon>Nannocystales</taxon>
        <taxon>Nannocystaceae</taxon>
        <taxon>Plesiocystis</taxon>
    </lineage>
</organism>
<keyword evidence="1" id="KW-0820">tRNA-binding</keyword>
<comment type="caution">
    <text evidence="8">The sequence shown here is derived from an EMBL/GenBank/DDBJ whole genome shotgun (WGS) entry which is preliminary data.</text>
</comment>
<dbReference type="CDD" id="cd18092">
    <property type="entry name" value="SpoU-like_TrmH"/>
    <property type="match status" value="1"/>
</dbReference>
<dbReference type="PANTHER" id="PTHR43453">
    <property type="entry name" value="RRNA METHYLASE-LIKE"/>
    <property type="match status" value="1"/>
</dbReference>
<evidence type="ECO:0000259" key="7">
    <source>
        <dbReference type="Pfam" id="PF00588"/>
    </source>
</evidence>
<dbReference type="AlphaFoldDB" id="A6G083"/>
<dbReference type="PANTHER" id="PTHR43453:SF1">
    <property type="entry name" value="TRNA_RRNA METHYLTRANSFERASE SPOU TYPE DOMAIN-CONTAINING PROTEIN"/>
    <property type="match status" value="1"/>
</dbReference>
<dbReference type="InterPro" id="IPR029028">
    <property type="entry name" value="Alpha/beta_knot_MTases"/>
</dbReference>
<evidence type="ECO:0000256" key="6">
    <source>
        <dbReference type="ARBA" id="ARBA00022884"/>
    </source>
</evidence>
<keyword evidence="2 8" id="KW-0489">Methyltransferase</keyword>
<proteinExistence type="predicted"/>
<sequence length="240" mass="26225">MKRDEITKLVDHYGLDAMLEALTPYVSERRRERIESVLDARLASVQVAIENPYDPHNAAAVVRSTEALGGWTVHVIAAHERILRAKGTTTGTHHWLETRNHRTLADFEAHLGPARAAGGAGGPGEGMILAGACVDATHMLEELPVDRPLCLLFGNEHAGLSPEAKASCDLRFRIPIHGFAESYNLSVSAALTLYSVTTRRRAAIGRAGDLEPGALAIERVRFYLQSIDRRHAKALFPPVE</sequence>
<evidence type="ECO:0000256" key="5">
    <source>
        <dbReference type="ARBA" id="ARBA00022694"/>
    </source>
</evidence>